<dbReference type="EMBL" id="CAOQHR010000013">
    <property type="protein sequence ID" value="CAI6342498.1"/>
    <property type="molecule type" value="Genomic_DNA"/>
</dbReference>
<comment type="caution">
    <text evidence="1">The sequence shown here is derived from an EMBL/GenBank/DDBJ whole genome shotgun (WGS) entry which is preliminary data.</text>
</comment>
<organism evidence="1 2">
    <name type="scientific">Periconia digitata</name>
    <dbReference type="NCBI Taxonomy" id="1303443"/>
    <lineage>
        <taxon>Eukaryota</taxon>
        <taxon>Fungi</taxon>
        <taxon>Dikarya</taxon>
        <taxon>Ascomycota</taxon>
        <taxon>Pezizomycotina</taxon>
        <taxon>Dothideomycetes</taxon>
        <taxon>Pleosporomycetidae</taxon>
        <taxon>Pleosporales</taxon>
        <taxon>Massarineae</taxon>
        <taxon>Periconiaceae</taxon>
        <taxon>Periconia</taxon>
    </lineage>
</organism>
<reference evidence="1" key="1">
    <citation type="submission" date="2023-01" db="EMBL/GenBank/DDBJ databases">
        <authorList>
            <person name="Van Ghelder C."/>
            <person name="Rancurel C."/>
        </authorList>
    </citation>
    <scope>NUCLEOTIDE SEQUENCE</scope>
    <source>
        <strain evidence="1">CNCM I-4278</strain>
    </source>
</reference>
<proteinExistence type="predicted"/>
<evidence type="ECO:0000313" key="2">
    <source>
        <dbReference type="Proteomes" id="UP001152607"/>
    </source>
</evidence>
<evidence type="ECO:0000313" key="1">
    <source>
        <dbReference type="EMBL" id="CAI6342498.1"/>
    </source>
</evidence>
<accession>A0A9W4XT07</accession>
<name>A0A9W4XT07_9PLEO</name>
<protein>
    <submittedName>
        <fullName evidence="1">Uncharacterized protein</fullName>
    </submittedName>
</protein>
<gene>
    <name evidence="1" type="ORF">PDIGIT_LOCUS15705</name>
</gene>
<keyword evidence="2" id="KW-1185">Reference proteome</keyword>
<dbReference type="AlphaFoldDB" id="A0A9W4XT07"/>
<dbReference type="Proteomes" id="UP001152607">
    <property type="component" value="Unassembled WGS sequence"/>
</dbReference>
<sequence>MLFNIICSPNKLSILLLKRGDRRRIVPLSLQISPQRISRGSLESAISIRSRDRIVDGLNYHNITNKTHTSH</sequence>